<protein>
    <recommendedName>
        <fullName evidence="3">GlcNAc-PI de-N-acetylase</fullName>
    </recommendedName>
</protein>
<dbReference type="Gene3D" id="3.40.50.10320">
    <property type="entry name" value="LmbE-like"/>
    <property type="match status" value="1"/>
</dbReference>
<accession>A0A0J6CYH3</accession>
<dbReference type="Proteomes" id="UP000035996">
    <property type="component" value="Unassembled WGS sequence"/>
</dbReference>
<reference evidence="1" key="1">
    <citation type="submission" date="2015-06" db="EMBL/GenBank/DDBJ databases">
        <authorList>
            <person name="Liu B."/>
            <person name="Wang J."/>
            <person name="Zhu Y."/>
            <person name="Liu G."/>
            <person name="Chen Q."/>
            <person name="Zheng C."/>
            <person name="Che J."/>
            <person name="Ge C."/>
            <person name="Shi H."/>
            <person name="Pan Z."/>
            <person name="Liu X."/>
        </authorList>
    </citation>
    <scope>NUCLEOTIDE SEQUENCE [LARGE SCALE GENOMIC DNA]</scope>
    <source>
        <strain evidence="1">DSM 16346</strain>
    </source>
</reference>
<dbReference type="PANTHER" id="PTHR12993">
    <property type="entry name" value="N-ACETYLGLUCOSAMINYL-PHOSPHATIDYLINOSITOL DE-N-ACETYLASE-RELATED"/>
    <property type="match status" value="1"/>
</dbReference>
<dbReference type="GO" id="GO:0016811">
    <property type="term" value="F:hydrolase activity, acting on carbon-nitrogen (but not peptide) bonds, in linear amides"/>
    <property type="evidence" value="ECO:0007669"/>
    <property type="project" value="TreeGrafter"/>
</dbReference>
<dbReference type="STRING" id="157733.AB986_02035"/>
<evidence type="ECO:0000313" key="2">
    <source>
        <dbReference type="Proteomes" id="UP000035996"/>
    </source>
</evidence>
<dbReference type="EMBL" id="LELK01000001">
    <property type="protein sequence ID" value="KMM38128.1"/>
    <property type="molecule type" value="Genomic_DNA"/>
</dbReference>
<name>A0A0J6CYH3_9BACL</name>
<dbReference type="PATRIC" id="fig|157733.3.peg.2620"/>
<dbReference type="PANTHER" id="PTHR12993:SF11">
    <property type="entry name" value="N-ACETYLGLUCOSAMINYL-PHOSPHATIDYLINOSITOL DE-N-ACETYLASE"/>
    <property type="match status" value="1"/>
</dbReference>
<organism evidence="1 2">
    <name type="scientific">Guptibacillus hwajinpoensis</name>
    <dbReference type="NCBI Taxonomy" id="208199"/>
    <lineage>
        <taxon>Bacteria</taxon>
        <taxon>Bacillati</taxon>
        <taxon>Bacillota</taxon>
        <taxon>Bacilli</taxon>
        <taxon>Bacillales</taxon>
        <taxon>Guptibacillaceae</taxon>
        <taxon>Guptibacillus</taxon>
    </lineage>
</organism>
<evidence type="ECO:0000313" key="1">
    <source>
        <dbReference type="EMBL" id="KMM38128.1"/>
    </source>
</evidence>
<dbReference type="Pfam" id="PF02585">
    <property type="entry name" value="PIG-L"/>
    <property type="match status" value="1"/>
</dbReference>
<evidence type="ECO:0008006" key="3">
    <source>
        <dbReference type="Google" id="ProtNLM"/>
    </source>
</evidence>
<dbReference type="InterPro" id="IPR024078">
    <property type="entry name" value="LmbE-like_dom_sf"/>
</dbReference>
<gene>
    <name evidence="1" type="ORF">AB986_02035</name>
</gene>
<proteinExistence type="predicted"/>
<dbReference type="AlphaFoldDB" id="A0A0J6CYH3"/>
<keyword evidence="2" id="KW-1185">Reference proteome</keyword>
<dbReference type="InterPro" id="IPR003737">
    <property type="entry name" value="GlcNAc_PI_deacetylase-related"/>
</dbReference>
<dbReference type="SUPFAM" id="SSF102588">
    <property type="entry name" value="LmbE-like"/>
    <property type="match status" value="1"/>
</dbReference>
<comment type="caution">
    <text evidence="1">The sequence shown here is derived from an EMBL/GenBank/DDBJ whole genome shotgun (WGS) entry which is preliminary data.</text>
</comment>
<dbReference type="RefSeq" id="WP_048309211.1">
    <property type="nucleotide sequence ID" value="NZ_CP119526.1"/>
</dbReference>
<sequence length="238" mass="26579">MSRTIMFVFAHPDDETFTSGGTILELAQQTDTKTILYSATPGDAGKCGEPPLCTREDLATFRRRELEEASRLLRIDDLIIDDFQDGKLSDLPSGVLKNRVLKQLQVVKPDVVVTFPPHGLSGHPDHKAIQQATLQAVQETSSEVKELYYATFPQSVASETGNPAFSDPDEAISLVKSFSQEHMNVVKEALLAHKTQHLSVERVFPTIKQDSAFMKFNNKEYFICAWQHPQYNSGPLLT</sequence>
<dbReference type="OrthoDB" id="9790023at2"/>